<dbReference type="Gene3D" id="3.100.10.20">
    <property type="entry name" value="CRISPR-associated endonuclease Cas1, N-terminal domain"/>
    <property type="match status" value="1"/>
</dbReference>
<organism evidence="11 12">
    <name type="scientific">Rarobacter incanus</name>
    <dbReference type="NCBI Taxonomy" id="153494"/>
    <lineage>
        <taxon>Bacteria</taxon>
        <taxon>Bacillati</taxon>
        <taxon>Actinomycetota</taxon>
        <taxon>Actinomycetes</taxon>
        <taxon>Micrococcales</taxon>
        <taxon>Rarobacteraceae</taxon>
        <taxon>Rarobacter</taxon>
    </lineage>
</organism>
<proteinExistence type="inferred from homology"/>
<dbReference type="PANTHER" id="PTHR34353:SF2">
    <property type="entry name" value="CRISPR-ASSOCIATED ENDONUCLEASE CAS1 1"/>
    <property type="match status" value="1"/>
</dbReference>
<dbReference type="InterPro" id="IPR042211">
    <property type="entry name" value="CRISPR-assoc_Cas1_N"/>
</dbReference>
<dbReference type="Gene3D" id="1.20.120.920">
    <property type="entry name" value="CRISPR-associated endonuclease Cas1, C-terminal domain"/>
    <property type="match status" value="1"/>
</dbReference>
<dbReference type="GO" id="GO:0051607">
    <property type="term" value="P:defense response to virus"/>
    <property type="evidence" value="ECO:0007669"/>
    <property type="project" value="UniProtKB-UniRule"/>
</dbReference>
<name>A0A542SPQ7_9MICO</name>
<dbReference type="Proteomes" id="UP000316181">
    <property type="component" value="Unassembled WGS sequence"/>
</dbReference>
<dbReference type="EC" id="3.1.-.-" evidence="10"/>
<feature type="binding site" evidence="10">
    <location>
        <position position="150"/>
    </location>
    <ligand>
        <name>Mn(2+)</name>
        <dbReference type="ChEBI" id="CHEBI:29035"/>
    </ligand>
</feature>
<dbReference type="Pfam" id="PF01867">
    <property type="entry name" value="Cas_Cas1"/>
    <property type="match status" value="1"/>
</dbReference>
<keyword evidence="8 10" id="KW-0464">Manganese</keyword>
<feature type="binding site" evidence="10">
    <location>
        <position position="209"/>
    </location>
    <ligand>
        <name>Mn(2+)</name>
        <dbReference type="ChEBI" id="CHEBI:29035"/>
    </ligand>
</feature>
<feature type="binding site" evidence="10">
    <location>
        <position position="224"/>
    </location>
    <ligand>
        <name>Mn(2+)</name>
        <dbReference type="ChEBI" id="CHEBI:29035"/>
    </ligand>
</feature>
<evidence type="ECO:0000256" key="9">
    <source>
        <dbReference type="ARBA" id="ARBA00038592"/>
    </source>
</evidence>
<dbReference type="NCBIfam" id="TIGR00287">
    <property type="entry name" value="cas1"/>
    <property type="match status" value="1"/>
</dbReference>
<dbReference type="InterPro" id="IPR050646">
    <property type="entry name" value="Cas1"/>
</dbReference>
<accession>A0A542SPQ7</accession>
<dbReference type="GO" id="GO:0043571">
    <property type="term" value="P:maintenance of CRISPR repeat elements"/>
    <property type="evidence" value="ECO:0007669"/>
    <property type="project" value="UniProtKB-UniRule"/>
</dbReference>
<comment type="subunit">
    <text evidence="9 10">Homodimer, forms a heterotetramer with a Cas2 homodimer.</text>
</comment>
<dbReference type="InterPro" id="IPR002729">
    <property type="entry name" value="CRISPR-assoc_Cas1"/>
</dbReference>
<dbReference type="RefSeq" id="WP_142111986.1">
    <property type="nucleotide sequence ID" value="NZ_BAAATB010000002.1"/>
</dbReference>
<sequence>MARGWQVLDVTSSPVSIRHRRGELQVCVDGEIVGRAMLADLAVVLIGARSSVSGGALIAATEHDVAILMCDWRGVPVGGAYAWSNTTRVGARNRAQAALSAPRRKNAWGRVVRAKILGQAHTLDAIGRSGGNELRDIANSVRSGDPENREGLAARIYWQRLFGHEEFSRIPGSAEGRNALLNYAYTILRGHGIRAVLAAGLSPTLGVFHRGRSNPFSLVDDMIEPFRPAIDYAVAQIDVEAPGMDAPATKKHLVNASRMGFGCGRILTTEMDSLAQRFGRYVEGEVAKLDVPVWDGPEEVIDDE</sequence>
<keyword evidence="4 10" id="KW-0378">Hydrolase</keyword>
<evidence type="ECO:0000256" key="6">
    <source>
        <dbReference type="ARBA" id="ARBA00023118"/>
    </source>
</evidence>
<reference evidence="11 12" key="1">
    <citation type="submission" date="2019-06" db="EMBL/GenBank/DDBJ databases">
        <title>Sequencing the genomes of 1000 actinobacteria strains.</title>
        <authorList>
            <person name="Klenk H.-P."/>
        </authorList>
    </citation>
    <scope>NUCLEOTIDE SEQUENCE [LARGE SCALE GENOMIC DNA]</scope>
    <source>
        <strain evidence="11 12">DSM 10596</strain>
    </source>
</reference>
<keyword evidence="6 10" id="KW-0051">Antiviral defense</keyword>
<dbReference type="EMBL" id="VFNV01000001">
    <property type="protein sequence ID" value="TQK76599.1"/>
    <property type="molecule type" value="Genomic_DNA"/>
</dbReference>
<dbReference type="GO" id="GO:0004520">
    <property type="term" value="F:DNA endonuclease activity"/>
    <property type="evidence" value="ECO:0007669"/>
    <property type="project" value="InterPro"/>
</dbReference>
<comment type="similarity">
    <text evidence="10">Belongs to the CRISPR-associated endonuclease Cas1 family.</text>
</comment>
<keyword evidence="5 10" id="KW-0460">Magnesium</keyword>
<dbReference type="HAMAP" id="MF_01470">
    <property type="entry name" value="Cas1"/>
    <property type="match status" value="1"/>
</dbReference>
<evidence type="ECO:0000256" key="2">
    <source>
        <dbReference type="ARBA" id="ARBA00022723"/>
    </source>
</evidence>
<keyword evidence="2 10" id="KW-0479">Metal-binding</keyword>
<evidence type="ECO:0000256" key="4">
    <source>
        <dbReference type="ARBA" id="ARBA00022801"/>
    </source>
</evidence>
<dbReference type="GO" id="GO:0046872">
    <property type="term" value="F:metal ion binding"/>
    <property type="evidence" value="ECO:0007669"/>
    <property type="project" value="UniProtKB-UniRule"/>
</dbReference>
<evidence type="ECO:0000256" key="8">
    <source>
        <dbReference type="ARBA" id="ARBA00023211"/>
    </source>
</evidence>
<keyword evidence="12" id="KW-1185">Reference proteome</keyword>
<evidence type="ECO:0000256" key="5">
    <source>
        <dbReference type="ARBA" id="ARBA00022842"/>
    </source>
</evidence>
<dbReference type="GO" id="GO:0016787">
    <property type="term" value="F:hydrolase activity"/>
    <property type="evidence" value="ECO:0007669"/>
    <property type="project" value="UniProtKB-KW"/>
</dbReference>
<keyword evidence="1 10" id="KW-0540">Nuclease</keyword>
<keyword evidence="3 10" id="KW-0255">Endonuclease</keyword>
<evidence type="ECO:0000313" key="12">
    <source>
        <dbReference type="Proteomes" id="UP000316181"/>
    </source>
</evidence>
<dbReference type="InterPro" id="IPR042206">
    <property type="entry name" value="CRISPR-assoc_Cas1_C"/>
</dbReference>
<dbReference type="PANTHER" id="PTHR34353">
    <property type="entry name" value="CRISPR-ASSOCIATED ENDONUCLEASE CAS1 1"/>
    <property type="match status" value="1"/>
</dbReference>
<comment type="caution">
    <text evidence="11">The sequence shown here is derived from an EMBL/GenBank/DDBJ whole genome shotgun (WGS) entry which is preliminary data.</text>
</comment>
<evidence type="ECO:0000313" key="11">
    <source>
        <dbReference type="EMBL" id="TQK76599.1"/>
    </source>
</evidence>
<evidence type="ECO:0000256" key="1">
    <source>
        <dbReference type="ARBA" id="ARBA00022722"/>
    </source>
</evidence>
<evidence type="ECO:0000256" key="3">
    <source>
        <dbReference type="ARBA" id="ARBA00022759"/>
    </source>
</evidence>
<comment type="cofactor">
    <cofactor evidence="10">
        <name>Mg(2+)</name>
        <dbReference type="ChEBI" id="CHEBI:18420"/>
    </cofactor>
    <cofactor evidence="10">
        <name>Mn(2+)</name>
        <dbReference type="ChEBI" id="CHEBI:29035"/>
    </cofactor>
</comment>
<evidence type="ECO:0000256" key="10">
    <source>
        <dbReference type="HAMAP-Rule" id="MF_01470"/>
    </source>
</evidence>
<dbReference type="NCBIfam" id="TIGR03639">
    <property type="entry name" value="cas1_NMENI"/>
    <property type="match status" value="1"/>
</dbReference>
<dbReference type="InterPro" id="IPR019855">
    <property type="entry name" value="CRISPR-assoc_Cas1_NMENI"/>
</dbReference>
<keyword evidence="7 10" id="KW-0238">DNA-binding</keyword>
<comment type="function">
    <text evidence="10">CRISPR (clustered regularly interspaced short palindromic repeat), is an adaptive immune system that provides protection against mobile genetic elements (viruses, transposable elements and conjugative plasmids). CRISPR clusters contain spacers, sequences complementary to antecedent mobile elements, and target invading nucleic acids. CRISPR clusters are transcribed and processed into CRISPR RNA (crRNA). Acts as a dsDNA endonuclease. Involved in the integration of spacer DNA into the CRISPR cassette.</text>
</comment>
<protein>
    <recommendedName>
        <fullName evidence="10">CRISPR-associated endonuclease Cas1</fullName>
        <ecNumber evidence="10">3.1.-.-</ecNumber>
    </recommendedName>
</protein>
<dbReference type="GO" id="GO:0003677">
    <property type="term" value="F:DNA binding"/>
    <property type="evidence" value="ECO:0007669"/>
    <property type="project" value="UniProtKB-KW"/>
</dbReference>
<dbReference type="AlphaFoldDB" id="A0A542SPQ7"/>
<gene>
    <name evidence="10" type="primary">cas1</name>
    <name evidence="11" type="ORF">FB389_1283</name>
</gene>
<dbReference type="OrthoDB" id="1550386at2"/>
<evidence type="ECO:0000256" key="7">
    <source>
        <dbReference type="ARBA" id="ARBA00023125"/>
    </source>
</evidence>